<name>A0A9N9K0N0_9GLOM</name>
<sequence>MRGSFSDYVFKPEEFKDIPPPIQLDKSVDEYFNQIKLYATVLDIDLDNQDLKKKFFNGLLLENKKDMIQFGFKKLLNVIVDHLNRISSGPANMQKFQFGGLRQDSESIIEYYRKVEKCDKLAKYNGEQLRYFFLRELSPDNQIEARRCELELPLDKLIE</sequence>
<evidence type="ECO:0000313" key="1">
    <source>
        <dbReference type="EMBL" id="CAG8806366.1"/>
    </source>
</evidence>
<evidence type="ECO:0000313" key="2">
    <source>
        <dbReference type="Proteomes" id="UP000789405"/>
    </source>
</evidence>
<dbReference type="OrthoDB" id="2409084at2759"/>
<organism evidence="1 2">
    <name type="scientific">Dentiscutata erythropus</name>
    <dbReference type="NCBI Taxonomy" id="1348616"/>
    <lineage>
        <taxon>Eukaryota</taxon>
        <taxon>Fungi</taxon>
        <taxon>Fungi incertae sedis</taxon>
        <taxon>Mucoromycota</taxon>
        <taxon>Glomeromycotina</taxon>
        <taxon>Glomeromycetes</taxon>
        <taxon>Diversisporales</taxon>
        <taxon>Gigasporaceae</taxon>
        <taxon>Dentiscutata</taxon>
    </lineage>
</organism>
<proteinExistence type="predicted"/>
<dbReference type="Proteomes" id="UP000789405">
    <property type="component" value="Unassembled WGS sequence"/>
</dbReference>
<comment type="caution">
    <text evidence="1">The sequence shown here is derived from an EMBL/GenBank/DDBJ whole genome shotgun (WGS) entry which is preliminary data.</text>
</comment>
<accession>A0A9N9K0N0</accession>
<reference evidence="1" key="1">
    <citation type="submission" date="2021-06" db="EMBL/GenBank/DDBJ databases">
        <authorList>
            <person name="Kallberg Y."/>
            <person name="Tangrot J."/>
            <person name="Rosling A."/>
        </authorList>
    </citation>
    <scope>NUCLEOTIDE SEQUENCE</scope>
    <source>
        <strain evidence="1">MA453B</strain>
    </source>
</reference>
<feature type="non-terminal residue" evidence="1">
    <location>
        <position position="159"/>
    </location>
</feature>
<protein>
    <submittedName>
        <fullName evidence="1">17095_t:CDS:1</fullName>
    </submittedName>
</protein>
<keyword evidence="2" id="KW-1185">Reference proteome</keyword>
<gene>
    <name evidence="1" type="ORF">DERYTH_LOCUS24458</name>
</gene>
<dbReference type="EMBL" id="CAJVPY010041134">
    <property type="protein sequence ID" value="CAG8806366.1"/>
    <property type="molecule type" value="Genomic_DNA"/>
</dbReference>
<dbReference type="AlphaFoldDB" id="A0A9N9K0N0"/>